<organism evidence="1 2">
    <name type="scientific">Brachybacterium fresconis</name>
    <dbReference type="NCBI Taxonomy" id="173363"/>
    <lineage>
        <taxon>Bacteria</taxon>
        <taxon>Bacillati</taxon>
        <taxon>Actinomycetota</taxon>
        <taxon>Actinomycetes</taxon>
        <taxon>Micrococcales</taxon>
        <taxon>Dermabacteraceae</taxon>
        <taxon>Brachybacterium</taxon>
    </lineage>
</organism>
<gene>
    <name evidence="1" type="ORF">JOF44_002707</name>
</gene>
<keyword evidence="2" id="KW-1185">Reference proteome</keyword>
<accession>A0ABS4YM23</accession>
<reference evidence="1 2" key="1">
    <citation type="submission" date="2021-03" db="EMBL/GenBank/DDBJ databases">
        <title>Sequencing the genomes of 1000 actinobacteria strains.</title>
        <authorList>
            <person name="Klenk H.-P."/>
        </authorList>
    </citation>
    <scope>NUCLEOTIDE SEQUENCE [LARGE SCALE GENOMIC DNA]</scope>
    <source>
        <strain evidence="1 2">DSM 14564</strain>
    </source>
</reference>
<name>A0ABS4YM23_9MICO</name>
<proteinExistence type="predicted"/>
<dbReference type="EMBL" id="JAGIOC010000001">
    <property type="protein sequence ID" value="MBP2409804.1"/>
    <property type="molecule type" value="Genomic_DNA"/>
</dbReference>
<sequence>MTWSIALVKAAGGLAKWSYPSGNDPVTNPLSTEKVRFVRHAVDAPAKRLPRCQI</sequence>
<evidence type="ECO:0000313" key="2">
    <source>
        <dbReference type="Proteomes" id="UP000698222"/>
    </source>
</evidence>
<protein>
    <submittedName>
        <fullName evidence="1">Uncharacterized protein</fullName>
    </submittedName>
</protein>
<dbReference type="RefSeq" id="WP_209892418.1">
    <property type="nucleotide sequence ID" value="NZ_BAAAJV010000025.1"/>
</dbReference>
<dbReference type="Proteomes" id="UP000698222">
    <property type="component" value="Unassembled WGS sequence"/>
</dbReference>
<comment type="caution">
    <text evidence="1">The sequence shown here is derived from an EMBL/GenBank/DDBJ whole genome shotgun (WGS) entry which is preliminary data.</text>
</comment>
<evidence type="ECO:0000313" key="1">
    <source>
        <dbReference type="EMBL" id="MBP2409804.1"/>
    </source>
</evidence>